<dbReference type="Proteomes" id="UP000030765">
    <property type="component" value="Unassembled WGS sequence"/>
</dbReference>
<reference evidence="2 4" key="1">
    <citation type="journal article" date="2014" name="BMC Genomics">
        <title>Genome sequence of Anopheles sinensis provides insight into genetics basis of mosquito competence for malaria parasites.</title>
        <authorList>
            <person name="Zhou D."/>
            <person name="Zhang D."/>
            <person name="Ding G."/>
            <person name="Shi L."/>
            <person name="Hou Q."/>
            <person name="Ye Y."/>
            <person name="Xu Y."/>
            <person name="Zhou H."/>
            <person name="Xiong C."/>
            <person name="Li S."/>
            <person name="Yu J."/>
            <person name="Hong S."/>
            <person name="Yu X."/>
            <person name="Zou P."/>
            <person name="Chen C."/>
            <person name="Chang X."/>
            <person name="Wang W."/>
            <person name="Lv Y."/>
            <person name="Sun Y."/>
            <person name="Ma L."/>
            <person name="Shen B."/>
            <person name="Zhu C."/>
        </authorList>
    </citation>
    <scope>NUCLEOTIDE SEQUENCE [LARGE SCALE GENOMIC DNA]</scope>
</reference>
<evidence type="ECO:0000313" key="3">
    <source>
        <dbReference type="EnsemblMetazoa" id="ASIC004715-PA"/>
    </source>
</evidence>
<dbReference type="VEuPathDB" id="VectorBase:ASIC004715"/>
<evidence type="ECO:0000313" key="4">
    <source>
        <dbReference type="Proteomes" id="UP000030765"/>
    </source>
</evidence>
<proteinExistence type="predicted"/>
<accession>A0A084VHP9</accession>
<protein>
    <submittedName>
        <fullName evidence="2">Uncharacterized protein LOC101168917</fullName>
    </submittedName>
</protein>
<evidence type="ECO:0000313" key="2">
    <source>
        <dbReference type="EMBL" id="KFB37493.1"/>
    </source>
</evidence>
<dbReference type="EMBL" id="KE524843">
    <property type="protein sequence ID" value="KFB37493.1"/>
    <property type="molecule type" value="Genomic_DNA"/>
</dbReference>
<name>A0A084VHP9_ANOSI</name>
<feature type="region of interest" description="Disordered" evidence="1">
    <location>
        <begin position="35"/>
        <end position="73"/>
    </location>
</feature>
<reference evidence="3" key="2">
    <citation type="submission" date="2020-05" db="UniProtKB">
        <authorList>
            <consortium name="EnsemblMetazoa"/>
        </authorList>
    </citation>
    <scope>IDENTIFICATION</scope>
</reference>
<dbReference type="AlphaFoldDB" id="A0A084VHP9"/>
<dbReference type="EMBL" id="ATLV01013198">
    <property type="status" value="NOT_ANNOTATED_CDS"/>
    <property type="molecule type" value="Genomic_DNA"/>
</dbReference>
<organism evidence="2">
    <name type="scientific">Anopheles sinensis</name>
    <name type="common">Mosquito</name>
    <dbReference type="NCBI Taxonomy" id="74873"/>
    <lineage>
        <taxon>Eukaryota</taxon>
        <taxon>Metazoa</taxon>
        <taxon>Ecdysozoa</taxon>
        <taxon>Arthropoda</taxon>
        <taxon>Hexapoda</taxon>
        <taxon>Insecta</taxon>
        <taxon>Pterygota</taxon>
        <taxon>Neoptera</taxon>
        <taxon>Endopterygota</taxon>
        <taxon>Diptera</taxon>
        <taxon>Nematocera</taxon>
        <taxon>Culicoidea</taxon>
        <taxon>Culicidae</taxon>
        <taxon>Anophelinae</taxon>
        <taxon>Anopheles</taxon>
    </lineage>
</organism>
<evidence type="ECO:0000256" key="1">
    <source>
        <dbReference type="SAM" id="MobiDB-lite"/>
    </source>
</evidence>
<sequence length="133" mass="14916">MLKSDVHTTGGQKEPHVRDGVIFYIVTESTCKSRRSFSQTPIKSTIKAKREREMQRDGFGTPGRHSSSPKRNGRMTIIDRIGSGRQVKIFGAVHRLTLCEVDGHNGRSYEHLLGGRNVRPMINQWAGKESPVS</sequence>
<keyword evidence="4" id="KW-1185">Reference proteome</keyword>
<gene>
    <name evidence="2" type="ORF">ZHAS_00004715</name>
</gene>
<dbReference type="EnsemblMetazoa" id="ASIC004715-RA">
    <property type="protein sequence ID" value="ASIC004715-PA"/>
    <property type="gene ID" value="ASIC004715"/>
</dbReference>